<evidence type="ECO:0000259" key="1">
    <source>
        <dbReference type="PROSITE" id="PS50943"/>
    </source>
</evidence>
<dbReference type="Gene3D" id="1.10.260.40">
    <property type="entry name" value="lambda repressor-like DNA-binding domains"/>
    <property type="match status" value="1"/>
</dbReference>
<evidence type="ECO:0000313" key="3">
    <source>
        <dbReference type="Proteomes" id="UP000316426"/>
    </source>
</evidence>
<dbReference type="SMART" id="SM00530">
    <property type="entry name" value="HTH_XRE"/>
    <property type="match status" value="1"/>
</dbReference>
<dbReference type="Proteomes" id="UP000316426">
    <property type="component" value="Chromosome"/>
</dbReference>
<dbReference type="EMBL" id="CP036349">
    <property type="protein sequence ID" value="QDV75980.1"/>
    <property type="molecule type" value="Genomic_DNA"/>
</dbReference>
<dbReference type="SUPFAM" id="SSF47413">
    <property type="entry name" value="lambda repressor-like DNA-binding domains"/>
    <property type="match status" value="1"/>
</dbReference>
<protein>
    <submittedName>
        <fullName evidence="2">Helix-turn-helix protein</fullName>
    </submittedName>
</protein>
<reference evidence="2 3" key="1">
    <citation type="submission" date="2019-02" db="EMBL/GenBank/DDBJ databases">
        <title>Deep-cultivation of Planctomycetes and their phenomic and genomic characterization uncovers novel biology.</title>
        <authorList>
            <person name="Wiegand S."/>
            <person name="Jogler M."/>
            <person name="Boedeker C."/>
            <person name="Pinto D."/>
            <person name="Vollmers J."/>
            <person name="Rivas-Marin E."/>
            <person name="Kohn T."/>
            <person name="Peeters S.H."/>
            <person name="Heuer A."/>
            <person name="Rast P."/>
            <person name="Oberbeckmann S."/>
            <person name="Bunk B."/>
            <person name="Jeske O."/>
            <person name="Meyerdierks A."/>
            <person name="Storesund J.E."/>
            <person name="Kallscheuer N."/>
            <person name="Luecker S."/>
            <person name="Lage O.M."/>
            <person name="Pohl T."/>
            <person name="Merkel B.J."/>
            <person name="Hornburger P."/>
            <person name="Mueller R.-W."/>
            <person name="Bruemmer F."/>
            <person name="Labrenz M."/>
            <person name="Spormann A.M."/>
            <person name="Op den Camp H."/>
            <person name="Overmann J."/>
            <person name="Amann R."/>
            <person name="Jetten M.S.M."/>
            <person name="Mascher T."/>
            <person name="Medema M.H."/>
            <person name="Devos D.P."/>
            <person name="Kaster A.-K."/>
            <person name="Ovreas L."/>
            <person name="Rohde M."/>
            <person name="Galperin M.Y."/>
            <person name="Jogler C."/>
        </authorList>
    </citation>
    <scope>NUCLEOTIDE SEQUENCE [LARGE SCALE GENOMIC DNA]</scope>
    <source>
        <strain evidence="2 3">Spa11</strain>
    </source>
</reference>
<dbReference type="KEGG" id="bmei:Spa11_42030"/>
<dbReference type="CDD" id="cd00093">
    <property type="entry name" value="HTH_XRE"/>
    <property type="match status" value="1"/>
</dbReference>
<dbReference type="Pfam" id="PF13560">
    <property type="entry name" value="HTH_31"/>
    <property type="match status" value="1"/>
</dbReference>
<organism evidence="2 3">
    <name type="scientific">Botrimarina mediterranea</name>
    <dbReference type="NCBI Taxonomy" id="2528022"/>
    <lineage>
        <taxon>Bacteria</taxon>
        <taxon>Pseudomonadati</taxon>
        <taxon>Planctomycetota</taxon>
        <taxon>Planctomycetia</taxon>
        <taxon>Pirellulales</taxon>
        <taxon>Lacipirellulaceae</taxon>
        <taxon>Botrimarina</taxon>
    </lineage>
</organism>
<evidence type="ECO:0000313" key="2">
    <source>
        <dbReference type="EMBL" id="QDV75980.1"/>
    </source>
</evidence>
<accession>A0A518KDW6</accession>
<sequence length="170" mass="18352">MALPAASRWSIVAHNVRRLMARDGLTYEEVCEATGLDARTLRGVLRAAKRPHAKTLQKLAEGLGVTPDELFAGDESAARAEFDAATNPAIEEAVEAAPDLFDDWTPSDFGELASRVGAGGALTPHGVRMAAELMNANRQTIDRARIVLESREAEALRVVIDALYERATAR</sequence>
<proteinExistence type="predicted"/>
<gene>
    <name evidence="2" type="ORF">Spa11_42030</name>
</gene>
<dbReference type="RefSeq" id="WP_145116262.1">
    <property type="nucleotide sequence ID" value="NZ_CP036349.1"/>
</dbReference>
<feature type="domain" description="HTH cro/C1-type" evidence="1">
    <location>
        <begin position="16"/>
        <end position="70"/>
    </location>
</feature>
<keyword evidence="3" id="KW-1185">Reference proteome</keyword>
<name>A0A518KDW6_9BACT</name>
<dbReference type="GO" id="GO:0003677">
    <property type="term" value="F:DNA binding"/>
    <property type="evidence" value="ECO:0007669"/>
    <property type="project" value="InterPro"/>
</dbReference>
<dbReference type="InterPro" id="IPR001387">
    <property type="entry name" value="Cro/C1-type_HTH"/>
</dbReference>
<dbReference type="PROSITE" id="PS50943">
    <property type="entry name" value="HTH_CROC1"/>
    <property type="match status" value="1"/>
</dbReference>
<dbReference type="AlphaFoldDB" id="A0A518KDW6"/>
<dbReference type="InterPro" id="IPR010982">
    <property type="entry name" value="Lambda_DNA-bd_dom_sf"/>
</dbReference>